<feature type="transmembrane region" description="Helical" evidence="1">
    <location>
        <begin position="66"/>
        <end position="84"/>
    </location>
</feature>
<evidence type="ECO:0000313" key="3">
    <source>
        <dbReference type="Proteomes" id="UP000239576"/>
    </source>
</evidence>
<accession>A0A2T1DTE3</accession>
<keyword evidence="3" id="KW-1185">Reference proteome</keyword>
<dbReference type="InterPro" id="IPR051082">
    <property type="entry name" value="Pentapeptide-BTB/POZ_domain"/>
</dbReference>
<keyword evidence="1" id="KW-1133">Transmembrane helix</keyword>
<dbReference type="PANTHER" id="PTHR14136:SF17">
    <property type="entry name" value="BTB_POZ DOMAIN-CONTAINING PROTEIN KCTD9"/>
    <property type="match status" value="1"/>
</dbReference>
<dbReference type="Proteomes" id="UP000239576">
    <property type="component" value="Unassembled WGS sequence"/>
</dbReference>
<dbReference type="Gene3D" id="2.160.20.80">
    <property type="entry name" value="E3 ubiquitin-protein ligase SopA"/>
    <property type="match status" value="1"/>
</dbReference>
<proteinExistence type="predicted"/>
<dbReference type="OrthoDB" id="531947at2"/>
<evidence type="ECO:0000256" key="1">
    <source>
        <dbReference type="SAM" id="Phobius"/>
    </source>
</evidence>
<sequence>MTERNGRTKGKPSQFIRQLEQAIQSIPTWLAIAVAVVFLAVLALWAEDDIQIHSFQDLISRETIKAVFAQVQSIAVVVAIILYLKEAPDRRAQKHYEAWRVIDSAAAANVSTSYARRIALQDLHKDSVSLRGLDAPGANLARIDLPKADLQEANLELANLQEANLQEADLSEANLCGANLQKANLRGANLKTANLQEANLRDADLSGANLRDTNLQKANLRGAELWRAELWDANLQDADLRWAEFQGAELNGAKLCRTTMPDGTEMNQA</sequence>
<organism evidence="2 3">
    <name type="scientific">Stenomitos frigidus ULC18</name>
    <dbReference type="NCBI Taxonomy" id="2107698"/>
    <lineage>
        <taxon>Bacteria</taxon>
        <taxon>Bacillati</taxon>
        <taxon>Cyanobacteriota</taxon>
        <taxon>Cyanophyceae</taxon>
        <taxon>Leptolyngbyales</taxon>
        <taxon>Leptolyngbyaceae</taxon>
        <taxon>Stenomitos</taxon>
    </lineage>
</organism>
<dbReference type="InterPro" id="IPR001646">
    <property type="entry name" value="5peptide_repeat"/>
</dbReference>
<dbReference type="RefSeq" id="WP_106260795.1">
    <property type="nucleotide sequence ID" value="NZ_CAWNSW010000143.1"/>
</dbReference>
<dbReference type="SUPFAM" id="SSF141571">
    <property type="entry name" value="Pentapeptide repeat-like"/>
    <property type="match status" value="1"/>
</dbReference>
<evidence type="ECO:0000313" key="2">
    <source>
        <dbReference type="EMBL" id="PSB23691.1"/>
    </source>
</evidence>
<reference evidence="3" key="1">
    <citation type="submission" date="2018-02" db="EMBL/GenBank/DDBJ databases">
        <authorList>
            <person name="Moore K."/>
            <person name="Momper L."/>
        </authorList>
    </citation>
    <scope>NUCLEOTIDE SEQUENCE [LARGE SCALE GENOMIC DNA]</scope>
    <source>
        <strain evidence="3">ULC18</strain>
    </source>
</reference>
<dbReference type="EMBL" id="PVWK01000159">
    <property type="protein sequence ID" value="PSB23691.1"/>
    <property type="molecule type" value="Genomic_DNA"/>
</dbReference>
<dbReference type="PANTHER" id="PTHR14136">
    <property type="entry name" value="BTB_POZ DOMAIN-CONTAINING PROTEIN KCTD9"/>
    <property type="match status" value="1"/>
</dbReference>
<keyword evidence="1" id="KW-0812">Transmembrane</keyword>
<reference evidence="2 3" key="2">
    <citation type="submission" date="2018-03" db="EMBL/GenBank/DDBJ databases">
        <title>The ancient ancestry and fast evolution of plastids.</title>
        <authorList>
            <person name="Moore K.R."/>
            <person name="Magnabosco C."/>
            <person name="Momper L."/>
            <person name="Gold D.A."/>
            <person name="Bosak T."/>
            <person name="Fournier G.P."/>
        </authorList>
    </citation>
    <scope>NUCLEOTIDE SEQUENCE [LARGE SCALE GENOMIC DNA]</scope>
    <source>
        <strain evidence="2 3">ULC18</strain>
    </source>
</reference>
<feature type="transmembrane region" description="Helical" evidence="1">
    <location>
        <begin position="26"/>
        <end position="46"/>
    </location>
</feature>
<gene>
    <name evidence="2" type="ORF">C7B82_29610</name>
</gene>
<dbReference type="AlphaFoldDB" id="A0A2T1DTE3"/>
<comment type="caution">
    <text evidence="2">The sequence shown here is derived from an EMBL/GenBank/DDBJ whole genome shotgun (WGS) entry which is preliminary data.</text>
</comment>
<protein>
    <submittedName>
        <fullName evidence="2">Pentapeptide repeat-containing protein</fullName>
    </submittedName>
</protein>
<name>A0A2T1DTE3_9CYAN</name>
<keyword evidence="1" id="KW-0472">Membrane</keyword>
<dbReference type="Pfam" id="PF00805">
    <property type="entry name" value="Pentapeptide"/>
    <property type="match status" value="2"/>
</dbReference>